<gene>
    <name evidence="2" type="ORF">NAG76_01080</name>
</gene>
<dbReference type="InterPro" id="IPR002931">
    <property type="entry name" value="Transglutaminase-like"/>
</dbReference>
<dbReference type="InterPro" id="IPR038765">
    <property type="entry name" value="Papain-like_cys_pep_sf"/>
</dbReference>
<dbReference type="Gene3D" id="3.10.620.30">
    <property type="match status" value="1"/>
</dbReference>
<dbReference type="AlphaFoldDB" id="A0A9J6ZFD9"/>
<dbReference type="PANTHER" id="PTHR46333:SF2">
    <property type="entry name" value="CYTOKINESIS PROTEIN 3"/>
    <property type="match status" value="1"/>
</dbReference>
<dbReference type="PANTHER" id="PTHR46333">
    <property type="entry name" value="CYTOKINESIS PROTEIN 3"/>
    <property type="match status" value="1"/>
</dbReference>
<evidence type="ECO:0000313" key="3">
    <source>
        <dbReference type="Proteomes" id="UP001056756"/>
    </source>
</evidence>
<protein>
    <recommendedName>
        <fullName evidence="1">Transglutaminase-like domain-containing protein</fullName>
    </recommendedName>
</protein>
<sequence length="408" mass="46404">MRKLFGVVVIIAIAIGCYQWFEQNADKDWKQQVTTTIQATVDDTALLIKDGLKVDTSSSSSSEGQEKLSSDDNERIVQYIANELAKGRTEIAITIRGNGDDIQNQFASWLQQAMDVDDYVKYTMASYGYTMSSGLARSEVTIRVDYRESHEMSAEVTSYVKQVIDVLELDQHSEFEQVKLIHDWIVTHVQYDQSLTKYTAYEAITEGTTVCQGYALLGYRFFSEAGFDVRIVEGSVNTGEHAWNLVKIDGQWYQIDLTWDDPIGQAADEVSYKYFLVSDTQLAQDHVWEANYPIATMSYQQLLNEQLAKADPSSEAYTAIQQSREQLGYHMEDSSNTIESYDQLKAMVKNAVGKNETELQFRYTGGDQLVDDTNKAFKSLNKSLSYRISYQEWNKVGDLLVTITIEYK</sequence>
<dbReference type="InterPro" id="IPR052557">
    <property type="entry name" value="CAP/Cytokinesis_protein"/>
</dbReference>
<evidence type="ECO:0000259" key="1">
    <source>
        <dbReference type="SMART" id="SM00460"/>
    </source>
</evidence>
<organism evidence="2 3">
    <name type="scientific">Candidatus Pristimantibacillus lignocellulolyticus</name>
    <dbReference type="NCBI Taxonomy" id="2994561"/>
    <lineage>
        <taxon>Bacteria</taxon>
        <taxon>Bacillati</taxon>
        <taxon>Bacillota</taxon>
        <taxon>Bacilli</taxon>
        <taxon>Bacillales</taxon>
        <taxon>Paenibacillaceae</taxon>
        <taxon>Candidatus Pristimantibacillus</taxon>
    </lineage>
</organism>
<proteinExistence type="predicted"/>
<name>A0A9J6ZFD9_9BACL</name>
<dbReference type="Proteomes" id="UP001056756">
    <property type="component" value="Chromosome"/>
</dbReference>
<reference evidence="2" key="1">
    <citation type="submission" date="2022-05" db="EMBL/GenBank/DDBJ databases">
        <title>Novel bacterial taxa in a minimal lignocellulolytic consortium and its capacity to transform plastics disclosed by genome-resolved metagenomics.</title>
        <authorList>
            <person name="Rodriguez C.A.D."/>
            <person name="Diaz-Garcia L."/>
            <person name="Herrera K."/>
            <person name="Tarazona N.A."/>
            <person name="Sproer C."/>
            <person name="Overmann J."/>
            <person name="Jimenez D.J."/>
        </authorList>
    </citation>
    <scope>NUCLEOTIDE SEQUENCE</scope>
    <source>
        <strain evidence="2">MAG5</strain>
    </source>
</reference>
<dbReference type="SMART" id="SM00460">
    <property type="entry name" value="TGc"/>
    <property type="match status" value="1"/>
</dbReference>
<feature type="domain" description="Transglutaminase-like" evidence="1">
    <location>
        <begin position="203"/>
        <end position="259"/>
    </location>
</feature>
<evidence type="ECO:0000313" key="2">
    <source>
        <dbReference type="EMBL" id="URN94882.1"/>
    </source>
</evidence>
<dbReference type="Pfam" id="PF01841">
    <property type="entry name" value="Transglut_core"/>
    <property type="match status" value="1"/>
</dbReference>
<dbReference type="SUPFAM" id="SSF54001">
    <property type="entry name" value="Cysteine proteinases"/>
    <property type="match status" value="1"/>
</dbReference>
<dbReference type="EMBL" id="CP097899">
    <property type="protein sequence ID" value="URN94882.1"/>
    <property type="molecule type" value="Genomic_DNA"/>
</dbReference>
<dbReference type="GO" id="GO:0005737">
    <property type="term" value="C:cytoplasm"/>
    <property type="evidence" value="ECO:0007669"/>
    <property type="project" value="TreeGrafter"/>
</dbReference>
<accession>A0A9J6ZFD9</accession>
<dbReference type="KEGG" id="plig:NAG76_01080"/>
<dbReference type="PROSITE" id="PS51257">
    <property type="entry name" value="PROKAR_LIPOPROTEIN"/>
    <property type="match status" value="1"/>
</dbReference>